<dbReference type="InterPro" id="IPR042177">
    <property type="entry name" value="Cell/Rod_1"/>
</dbReference>
<dbReference type="Gene3D" id="2.40.10.340">
    <property type="entry name" value="Rod shape-determining protein MreC, domain 1"/>
    <property type="match status" value="1"/>
</dbReference>
<evidence type="ECO:0000313" key="9">
    <source>
        <dbReference type="EMBL" id="RHK04083.1"/>
    </source>
</evidence>
<dbReference type="PANTHER" id="PTHR34138">
    <property type="entry name" value="CELL SHAPE-DETERMINING PROTEIN MREC"/>
    <property type="match status" value="1"/>
</dbReference>
<dbReference type="PIRSF" id="PIRSF038471">
    <property type="entry name" value="MreC"/>
    <property type="match status" value="1"/>
</dbReference>
<dbReference type="Proteomes" id="UP000286288">
    <property type="component" value="Unassembled WGS sequence"/>
</dbReference>
<sequence length="285" mass="31528">MKKFNPNKNIIITLIIVILVVTVLSVTIARRAAGNSTNVVQSTVNDSVGFIDKVITAPFRWIENGANSVKNLFVTYEENERLKEKLDSFDELEQAKDNAQREIDALKEELELNATLTNYERISANVINRSPDTWQDMLIVDRGSRDGVEVNMAVMSQKGLIGRVIEVNAASSKIELLTSENQNSNHYPVRISGEDGSNFGILSSYDQKERSLVITQLTGDNELKEGDVVQTSGLGGNSPADLAIGTVIRTTKDEFGLDTQVFVKPYAQMYDIQAVTIIKRLAGEE</sequence>
<gene>
    <name evidence="9" type="primary">mreC</name>
    <name evidence="9" type="ORF">DW084_16550</name>
    <name evidence="8" type="ORF">GFU50_17400</name>
</gene>
<evidence type="ECO:0000256" key="6">
    <source>
        <dbReference type="SAM" id="Coils"/>
    </source>
</evidence>
<comment type="function">
    <text evidence="5">Involved in formation and maintenance of cell shape.</text>
</comment>
<evidence type="ECO:0000313" key="8">
    <source>
        <dbReference type="EMBL" id="QGN31176.1"/>
    </source>
</evidence>
<dbReference type="NCBIfam" id="TIGR00219">
    <property type="entry name" value="mreC"/>
    <property type="match status" value="1"/>
</dbReference>
<dbReference type="Proteomes" id="UP000422837">
    <property type="component" value="Chromosome"/>
</dbReference>
<dbReference type="InterPro" id="IPR007221">
    <property type="entry name" value="MreC"/>
</dbReference>
<dbReference type="InterPro" id="IPR042175">
    <property type="entry name" value="Cell/Rod_MreC_2"/>
</dbReference>
<evidence type="ECO:0000259" key="7">
    <source>
        <dbReference type="Pfam" id="PF04085"/>
    </source>
</evidence>
<reference evidence="8 11" key="2">
    <citation type="submission" date="2019-11" db="EMBL/GenBank/DDBJ databases">
        <title>Detection and genome characteristic of a blood enterococcus casselifavus isolate from Zhengzhou,china.</title>
        <authorList>
            <person name="Wen P."/>
        </authorList>
    </citation>
    <scope>NUCLEOTIDE SEQUENCE [LARGE SCALE GENOMIC DNA]</scope>
    <source>
        <strain evidence="8 11">EC291</strain>
    </source>
</reference>
<evidence type="ECO:0000313" key="11">
    <source>
        <dbReference type="Proteomes" id="UP000422837"/>
    </source>
</evidence>
<feature type="domain" description="Rod shape-determining protein MreC beta-barrel core" evidence="7">
    <location>
        <begin position="126"/>
        <end position="279"/>
    </location>
</feature>
<evidence type="ECO:0000256" key="1">
    <source>
        <dbReference type="ARBA" id="ARBA00009369"/>
    </source>
</evidence>
<proteinExistence type="inferred from homology"/>
<dbReference type="GO" id="GO:0005886">
    <property type="term" value="C:plasma membrane"/>
    <property type="evidence" value="ECO:0007669"/>
    <property type="project" value="TreeGrafter"/>
</dbReference>
<accession>A0A377L162</accession>
<evidence type="ECO:0000256" key="5">
    <source>
        <dbReference type="PIRNR" id="PIRNR038471"/>
    </source>
</evidence>
<dbReference type="PANTHER" id="PTHR34138:SF1">
    <property type="entry name" value="CELL SHAPE-DETERMINING PROTEIN MREC"/>
    <property type="match status" value="1"/>
</dbReference>
<comment type="similarity">
    <text evidence="1 5">Belongs to the MreC family.</text>
</comment>
<dbReference type="Gene3D" id="2.40.10.350">
    <property type="entry name" value="Rod shape-determining protein MreC, domain 2"/>
    <property type="match status" value="1"/>
</dbReference>
<dbReference type="RefSeq" id="WP_010748844.1">
    <property type="nucleotide sequence ID" value="NZ_BJMG01000016.1"/>
</dbReference>
<keyword evidence="3 5" id="KW-0133">Cell shape</keyword>
<dbReference type="EMBL" id="QRMZ01000030">
    <property type="protein sequence ID" value="RHK04083.1"/>
    <property type="molecule type" value="Genomic_DNA"/>
</dbReference>
<evidence type="ECO:0000313" key="10">
    <source>
        <dbReference type="Proteomes" id="UP000286288"/>
    </source>
</evidence>
<dbReference type="GeneID" id="15143749"/>
<evidence type="ECO:0000256" key="4">
    <source>
        <dbReference type="ARBA" id="ARBA00032089"/>
    </source>
</evidence>
<dbReference type="AlphaFoldDB" id="A0A377L162"/>
<protein>
    <recommendedName>
        <fullName evidence="2 5">Cell shape-determining protein MreC</fullName>
    </recommendedName>
    <alternativeName>
        <fullName evidence="4 5">Cell shape protein MreC</fullName>
    </alternativeName>
</protein>
<dbReference type="GO" id="GO:0008360">
    <property type="term" value="P:regulation of cell shape"/>
    <property type="evidence" value="ECO:0007669"/>
    <property type="project" value="UniProtKB-KW"/>
</dbReference>
<dbReference type="Pfam" id="PF04085">
    <property type="entry name" value="MreC"/>
    <property type="match status" value="1"/>
</dbReference>
<evidence type="ECO:0000256" key="3">
    <source>
        <dbReference type="ARBA" id="ARBA00022960"/>
    </source>
</evidence>
<dbReference type="InterPro" id="IPR055342">
    <property type="entry name" value="MreC_beta-barrel_core"/>
</dbReference>
<reference evidence="9 10" key="1">
    <citation type="submission" date="2018-08" db="EMBL/GenBank/DDBJ databases">
        <title>A genome reference for cultivated species of the human gut microbiota.</title>
        <authorList>
            <person name="Zou Y."/>
            <person name="Xue W."/>
            <person name="Luo G."/>
        </authorList>
    </citation>
    <scope>NUCLEOTIDE SEQUENCE [LARGE SCALE GENOMIC DNA]</scope>
    <source>
        <strain evidence="9 10">AF48-16</strain>
    </source>
</reference>
<organism evidence="9 10">
    <name type="scientific">Enterococcus casseliflavus</name>
    <name type="common">Enterococcus flavescens</name>
    <dbReference type="NCBI Taxonomy" id="37734"/>
    <lineage>
        <taxon>Bacteria</taxon>
        <taxon>Bacillati</taxon>
        <taxon>Bacillota</taxon>
        <taxon>Bacilli</taxon>
        <taxon>Lactobacillales</taxon>
        <taxon>Enterococcaceae</taxon>
        <taxon>Enterococcus</taxon>
    </lineage>
</organism>
<dbReference type="EMBL" id="CP046123">
    <property type="protein sequence ID" value="QGN31176.1"/>
    <property type="molecule type" value="Genomic_DNA"/>
</dbReference>
<evidence type="ECO:0000256" key="2">
    <source>
        <dbReference type="ARBA" id="ARBA00013855"/>
    </source>
</evidence>
<feature type="coiled-coil region" evidence="6">
    <location>
        <begin position="82"/>
        <end position="116"/>
    </location>
</feature>
<keyword evidence="6" id="KW-0175">Coiled coil</keyword>
<name>A0A377L162_ENTCA</name>